<comment type="caution">
    <text evidence="2">The sequence shown here is derived from an EMBL/GenBank/DDBJ whole genome shotgun (WGS) entry which is preliminary data.</text>
</comment>
<feature type="transmembrane region" description="Helical" evidence="1">
    <location>
        <begin position="169"/>
        <end position="189"/>
    </location>
</feature>
<keyword evidence="1" id="KW-0472">Membrane</keyword>
<evidence type="ECO:0000313" key="2">
    <source>
        <dbReference type="EMBL" id="MCM2392385.1"/>
    </source>
</evidence>
<dbReference type="RefSeq" id="WP_250922819.1">
    <property type="nucleotide sequence ID" value="NZ_JAMQAW010000040.1"/>
</dbReference>
<organism evidence="2 3">
    <name type="scientific">Streptomyces albipurpureus</name>
    <dbReference type="NCBI Taxonomy" id="2897419"/>
    <lineage>
        <taxon>Bacteria</taxon>
        <taxon>Bacillati</taxon>
        <taxon>Actinomycetota</taxon>
        <taxon>Actinomycetes</taxon>
        <taxon>Kitasatosporales</taxon>
        <taxon>Streptomycetaceae</taxon>
        <taxon>Streptomyces</taxon>
    </lineage>
</organism>
<dbReference type="EMBL" id="JAMQAW010000040">
    <property type="protein sequence ID" value="MCM2392385.1"/>
    <property type="molecule type" value="Genomic_DNA"/>
</dbReference>
<dbReference type="Proteomes" id="UP001431429">
    <property type="component" value="Unassembled WGS sequence"/>
</dbReference>
<protein>
    <recommendedName>
        <fullName evidence="4">Integral membrane protein</fullName>
    </recommendedName>
</protein>
<reference evidence="2" key="1">
    <citation type="submission" date="2022-06" db="EMBL/GenBank/DDBJ databases">
        <title>Genome public.</title>
        <authorList>
            <person name="Sun Q."/>
        </authorList>
    </citation>
    <scope>NUCLEOTIDE SEQUENCE</scope>
    <source>
        <strain evidence="2">CWNU-1</strain>
    </source>
</reference>
<sequence>MDVSGMQLRALRAAIFTALVVTLSAASHVLLSQSPLPWTMLAGLSVGVFAVAFVLSRRERGFWRIAGLLIPLELAADTVFTAGQDLCYGPGGGPVTGSLRTLGLDVLCGGGVGTQLPGVAAAEQGTVPLLDTPHPALPWVLLAAHVSVGLLSAAWLWRGEAALCGLMRTVAAFTFRPLLLAIVVTVRGLPGPLRRMVRSLPRHTASRTLLLVHSLGLRGPPRPTAALG</sequence>
<evidence type="ECO:0000313" key="3">
    <source>
        <dbReference type="Proteomes" id="UP001431429"/>
    </source>
</evidence>
<accession>A0ABT0UVB4</accession>
<gene>
    <name evidence="2" type="ORF">NBG84_29580</name>
</gene>
<keyword evidence="1" id="KW-0812">Transmembrane</keyword>
<evidence type="ECO:0000256" key="1">
    <source>
        <dbReference type="SAM" id="Phobius"/>
    </source>
</evidence>
<evidence type="ECO:0008006" key="4">
    <source>
        <dbReference type="Google" id="ProtNLM"/>
    </source>
</evidence>
<keyword evidence="1" id="KW-1133">Transmembrane helix</keyword>
<feature type="transmembrane region" description="Helical" evidence="1">
    <location>
        <begin position="36"/>
        <end position="55"/>
    </location>
</feature>
<keyword evidence="3" id="KW-1185">Reference proteome</keyword>
<name>A0ABT0UVB4_9ACTN</name>
<proteinExistence type="predicted"/>
<feature type="transmembrane region" description="Helical" evidence="1">
    <location>
        <begin position="136"/>
        <end position="157"/>
    </location>
</feature>